<reference evidence="1 2" key="1">
    <citation type="submission" date="2015-10" db="EMBL/GenBank/DDBJ databases">
        <title>Full genome of DAOMC 229536 Phialocephala scopiformis, a fungal endophyte of spruce producing the potent anti-insectan compound rugulosin.</title>
        <authorList>
            <consortium name="DOE Joint Genome Institute"/>
            <person name="Walker A.K."/>
            <person name="Frasz S.L."/>
            <person name="Seifert K.A."/>
            <person name="Miller J.D."/>
            <person name="Mondo S.J."/>
            <person name="Labutti K."/>
            <person name="Lipzen A."/>
            <person name="Dockter R."/>
            <person name="Kennedy M."/>
            <person name="Grigoriev I.V."/>
            <person name="Spatafora J.W."/>
        </authorList>
    </citation>
    <scope>NUCLEOTIDE SEQUENCE [LARGE SCALE GENOMIC DNA]</scope>
    <source>
        <strain evidence="1 2">CBS 120377</strain>
    </source>
</reference>
<evidence type="ECO:0000313" key="1">
    <source>
        <dbReference type="EMBL" id="KUJ10060.1"/>
    </source>
</evidence>
<keyword evidence="2" id="KW-1185">Reference proteome</keyword>
<dbReference type="RefSeq" id="XP_018064415.1">
    <property type="nucleotide sequence ID" value="XM_018206346.1"/>
</dbReference>
<gene>
    <name evidence="1" type="ORF">LY89DRAFT_268719</name>
</gene>
<name>A0A132BCA6_MOLSC</name>
<evidence type="ECO:0000313" key="2">
    <source>
        <dbReference type="Proteomes" id="UP000070700"/>
    </source>
</evidence>
<dbReference type="Proteomes" id="UP000070700">
    <property type="component" value="Unassembled WGS sequence"/>
</dbReference>
<dbReference type="InParanoid" id="A0A132BCA6"/>
<protein>
    <submittedName>
        <fullName evidence="1">Uncharacterized protein</fullName>
    </submittedName>
</protein>
<dbReference type="EMBL" id="KQ947430">
    <property type="protein sequence ID" value="KUJ10060.1"/>
    <property type="molecule type" value="Genomic_DNA"/>
</dbReference>
<organism evidence="1 2">
    <name type="scientific">Mollisia scopiformis</name>
    <name type="common">Conifer needle endophyte fungus</name>
    <name type="synonym">Phialocephala scopiformis</name>
    <dbReference type="NCBI Taxonomy" id="149040"/>
    <lineage>
        <taxon>Eukaryota</taxon>
        <taxon>Fungi</taxon>
        <taxon>Dikarya</taxon>
        <taxon>Ascomycota</taxon>
        <taxon>Pezizomycotina</taxon>
        <taxon>Leotiomycetes</taxon>
        <taxon>Helotiales</taxon>
        <taxon>Mollisiaceae</taxon>
        <taxon>Mollisia</taxon>
    </lineage>
</organism>
<dbReference type="AlphaFoldDB" id="A0A132BCA6"/>
<proteinExistence type="predicted"/>
<dbReference type="GeneID" id="28816072"/>
<dbReference type="KEGG" id="psco:LY89DRAFT_268719"/>
<sequence length="97" mass="10516">MLFTSLDVASLIFSRAYCFASSFLPGLSTRQTCAAILLNQSRKPIAGDLRYTMEVFSSFLGEIGQGTPCFDQSQIIPTITTSTKTVLTLEASVHNTS</sequence>
<accession>A0A132BCA6</accession>